<evidence type="ECO:0008006" key="5">
    <source>
        <dbReference type="Google" id="ProtNLM"/>
    </source>
</evidence>
<gene>
    <name evidence="3" type="ORF">DPF_2651</name>
</gene>
<organism evidence="3 4">
    <name type="scientific">Desulfoplanes formicivorans</name>
    <dbReference type="NCBI Taxonomy" id="1592317"/>
    <lineage>
        <taxon>Bacteria</taxon>
        <taxon>Pseudomonadati</taxon>
        <taxon>Thermodesulfobacteriota</taxon>
        <taxon>Desulfovibrionia</taxon>
        <taxon>Desulfovibrionales</taxon>
        <taxon>Desulfoplanaceae</taxon>
        <taxon>Desulfoplanes</taxon>
    </lineage>
</organism>
<accession>A0A194AKZ5</accession>
<dbReference type="OrthoDB" id="9813744at2"/>
<feature type="domain" description="DUF8042" evidence="1">
    <location>
        <begin position="75"/>
        <end position="189"/>
    </location>
</feature>
<evidence type="ECO:0000259" key="2">
    <source>
        <dbReference type="Pfam" id="PF26159"/>
    </source>
</evidence>
<evidence type="ECO:0000259" key="1">
    <source>
        <dbReference type="Pfam" id="PF26154"/>
    </source>
</evidence>
<evidence type="ECO:0000313" key="3">
    <source>
        <dbReference type="EMBL" id="GAU09915.1"/>
    </source>
</evidence>
<dbReference type="Proteomes" id="UP000095200">
    <property type="component" value="Unassembled WGS sequence"/>
</dbReference>
<dbReference type="Pfam" id="PF26159">
    <property type="entry name" value="DUF8043"/>
    <property type="match status" value="1"/>
</dbReference>
<dbReference type="AlphaFoldDB" id="A0A194AKZ5"/>
<dbReference type="STRING" id="1592317.DPF_2651"/>
<dbReference type="EMBL" id="BDFE01000020">
    <property type="protein sequence ID" value="GAU09915.1"/>
    <property type="molecule type" value="Genomic_DNA"/>
</dbReference>
<reference evidence="4" key="1">
    <citation type="submission" date="2016-06" db="EMBL/GenBank/DDBJ databases">
        <title>Draft genome sequence of Desulfoplanes formicivorans strain Pf12B.</title>
        <authorList>
            <person name="Watanabe M."/>
            <person name="Kojima H."/>
            <person name="Fukui M."/>
        </authorList>
    </citation>
    <scope>NUCLEOTIDE SEQUENCE [LARGE SCALE GENOMIC DNA]</scope>
    <source>
        <strain evidence="4">Pf12B</strain>
    </source>
</reference>
<proteinExistence type="predicted"/>
<feature type="domain" description="DUF8043" evidence="2">
    <location>
        <begin position="1"/>
        <end position="71"/>
    </location>
</feature>
<comment type="caution">
    <text evidence="3">The sequence shown here is derived from an EMBL/GenBank/DDBJ whole genome shotgun (WGS) entry which is preliminary data.</text>
</comment>
<evidence type="ECO:0000313" key="4">
    <source>
        <dbReference type="Proteomes" id="UP000095200"/>
    </source>
</evidence>
<sequence length="196" mass="22618">MIIIDGQQSEYAANHFENLEELLDKVTQDEHFQDRIITDVRLNDEIFSEIYPHQAEDIERDELQKVEIVSVSKLEMGRQIVKEMTKVVSLMSQGARQIADLFRQAEDLEALATYQDLLEVARDFLNMVGSLQEELGLSGSKDMDEVLASFSSLLTEMIEVQENEDWVLLADLLEYEFLPVVEKWLPIIHDVDKSLQ</sequence>
<protein>
    <recommendedName>
        <fullName evidence="5">Chemotaxis protein</fullName>
    </recommendedName>
</protein>
<dbReference type="Pfam" id="PF26154">
    <property type="entry name" value="DUF8042"/>
    <property type="match status" value="1"/>
</dbReference>
<dbReference type="InterPro" id="IPR058356">
    <property type="entry name" value="DUF8043"/>
</dbReference>
<keyword evidence="4" id="KW-1185">Reference proteome</keyword>
<dbReference type="InterPro" id="IPR058355">
    <property type="entry name" value="DUF8042"/>
</dbReference>
<name>A0A194AKZ5_9BACT</name>